<keyword evidence="1" id="KW-0862">Zinc</keyword>
<evidence type="ECO:0000256" key="2">
    <source>
        <dbReference type="SAM" id="MobiDB-lite"/>
    </source>
</evidence>
<sequence>MDFVHQFKIVHVLKFFLTHPSGLYFVSCKGVSSYLLSLHGVHDTNSYSAARHNEIIDDADKLTNFTVADLAVQVDDRKENLVSHTSLPTFGFTSGNHEMQVTIKARDLPEDSAHDTFHCKKCNITFNEKDELLQHQSSLHRRNRYKNGGRVGESVDPSSFGFSVRGTMMGGSLGSDNVMDVCNATANNGLNICSPCDKDNDHDGDLKEGKENMMIAEATDIVVETNPCSVAECNENMIVAEATNIVVETNPCSVAEVTEFLLSDNRSKSFNDNAHADGCVEKIDAGASLQGKRLGNCLPLSLDDATRGVTNVGELQDSASMEKPEQSMICRSSLLDANNHVEEYDVNNEHISPTNSALKPDSENFSVNGSIFNFFGTYGDQQNNFDHLPDDKVFARASVPCAVRKYKVDETGSFGTSEKVGSKAGSDAVSRHDKVQSGISSVIPSCAEQENASKSYDTESLTCQLKGPAVQNSSKSRLFTLSGHESMYGTEQDRKLGVCSGFVPATDKQFFTDDNMIRIFNGALEENKEEPSASVLPRQSGVTEISVQASTFYATPANRSEVNEIDNSRKHELSLSFGNFQVEQCTDSNTIEQNNYQLDNFNIQSVVHKTYGDQRPSNTINSHIPGDMKQRRPSGISFPDPSFDIQTHQLGSRFNEARPGWEWNRPRGDHIGTSGQNFMVGSANSSSQSGGGVTADGSWRTGHGNVFQGCFDASSGHQISSPSYFGTFALTSDKVLFQNLLCAI</sequence>
<dbReference type="PANTHER" id="PTHR37701:SF17">
    <property type="entry name" value="METHYL BINDING DOMAIN117"/>
    <property type="match status" value="1"/>
</dbReference>
<evidence type="ECO:0000259" key="3">
    <source>
        <dbReference type="PROSITE" id="PS50157"/>
    </source>
</evidence>
<dbReference type="InterPro" id="IPR013087">
    <property type="entry name" value="Znf_C2H2_type"/>
</dbReference>
<comment type="caution">
    <text evidence="4">The sequence shown here is derived from an EMBL/GenBank/DDBJ whole genome shotgun (WGS) entry which is preliminary data.</text>
</comment>
<accession>A0AAW2KM64</accession>
<evidence type="ECO:0000256" key="1">
    <source>
        <dbReference type="PROSITE-ProRule" id="PRU00042"/>
    </source>
</evidence>
<organism evidence="4">
    <name type="scientific">Sesamum angustifolium</name>
    <dbReference type="NCBI Taxonomy" id="2727405"/>
    <lineage>
        <taxon>Eukaryota</taxon>
        <taxon>Viridiplantae</taxon>
        <taxon>Streptophyta</taxon>
        <taxon>Embryophyta</taxon>
        <taxon>Tracheophyta</taxon>
        <taxon>Spermatophyta</taxon>
        <taxon>Magnoliopsida</taxon>
        <taxon>eudicotyledons</taxon>
        <taxon>Gunneridae</taxon>
        <taxon>Pentapetalae</taxon>
        <taxon>asterids</taxon>
        <taxon>lamiids</taxon>
        <taxon>Lamiales</taxon>
        <taxon>Pedaliaceae</taxon>
        <taxon>Sesamum</taxon>
    </lineage>
</organism>
<dbReference type="PROSITE" id="PS00028">
    <property type="entry name" value="ZINC_FINGER_C2H2_1"/>
    <property type="match status" value="1"/>
</dbReference>
<evidence type="ECO:0000313" key="4">
    <source>
        <dbReference type="EMBL" id="KAL0307578.1"/>
    </source>
</evidence>
<reference evidence="4" key="2">
    <citation type="journal article" date="2024" name="Plant">
        <title>Genomic evolution and insights into agronomic trait innovations of Sesamum species.</title>
        <authorList>
            <person name="Miao H."/>
            <person name="Wang L."/>
            <person name="Qu L."/>
            <person name="Liu H."/>
            <person name="Sun Y."/>
            <person name="Le M."/>
            <person name="Wang Q."/>
            <person name="Wei S."/>
            <person name="Zheng Y."/>
            <person name="Lin W."/>
            <person name="Duan Y."/>
            <person name="Cao H."/>
            <person name="Xiong S."/>
            <person name="Wang X."/>
            <person name="Wei L."/>
            <person name="Li C."/>
            <person name="Ma Q."/>
            <person name="Ju M."/>
            <person name="Zhao R."/>
            <person name="Li G."/>
            <person name="Mu C."/>
            <person name="Tian Q."/>
            <person name="Mei H."/>
            <person name="Zhang T."/>
            <person name="Gao T."/>
            <person name="Zhang H."/>
        </authorList>
    </citation>
    <scope>NUCLEOTIDE SEQUENCE</scope>
    <source>
        <strain evidence="4">G01</strain>
    </source>
</reference>
<keyword evidence="1" id="KW-0479">Metal-binding</keyword>
<reference evidence="4" key="1">
    <citation type="submission" date="2020-06" db="EMBL/GenBank/DDBJ databases">
        <authorList>
            <person name="Li T."/>
            <person name="Hu X."/>
            <person name="Zhang T."/>
            <person name="Song X."/>
            <person name="Zhang H."/>
            <person name="Dai N."/>
            <person name="Sheng W."/>
            <person name="Hou X."/>
            <person name="Wei L."/>
        </authorList>
    </citation>
    <scope>NUCLEOTIDE SEQUENCE</scope>
    <source>
        <strain evidence="4">G01</strain>
        <tissue evidence="4">Leaf</tissue>
    </source>
</reference>
<gene>
    <name evidence="4" type="ORF">Sangu_3022200</name>
</gene>
<protein>
    <recommendedName>
        <fullName evidence="3">C2H2-type domain-containing protein</fullName>
    </recommendedName>
</protein>
<dbReference type="InterPro" id="IPR037472">
    <property type="entry name" value="MBD8"/>
</dbReference>
<dbReference type="AlphaFoldDB" id="A0AAW2KM64"/>
<feature type="region of interest" description="Disordered" evidence="2">
    <location>
        <begin position="612"/>
        <end position="631"/>
    </location>
</feature>
<feature type="region of interest" description="Disordered" evidence="2">
    <location>
        <begin position="414"/>
        <end position="433"/>
    </location>
</feature>
<keyword evidence="1" id="KW-0863">Zinc-finger</keyword>
<name>A0AAW2KM64_9LAMI</name>
<dbReference type="PANTHER" id="PTHR37701">
    <property type="entry name" value="METHYL-CPG-BINDING DOMAIN-CONTAINING PROTEIN 8"/>
    <property type="match status" value="1"/>
</dbReference>
<dbReference type="EMBL" id="JACGWK010000093">
    <property type="protein sequence ID" value="KAL0307578.1"/>
    <property type="molecule type" value="Genomic_DNA"/>
</dbReference>
<dbReference type="GO" id="GO:0008270">
    <property type="term" value="F:zinc ion binding"/>
    <property type="evidence" value="ECO:0007669"/>
    <property type="project" value="UniProtKB-KW"/>
</dbReference>
<feature type="domain" description="C2H2-type" evidence="3">
    <location>
        <begin position="117"/>
        <end position="145"/>
    </location>
</feature>
<proteinExistence type="predicted"/>
<dbReference type="PROSITE" id="PS50157">
    <property type="entry name" value="ZINC_FINGER_C2H2_2"/>
    <property type="match status" value="1"/>
</dbReference>